<dbReference type="OrthoDB" id="2565351at2759"/>
<proteinExistence type="predicted"/>
<keyword evidence="2" id="KW-1185">Reference proteome</keyword>
<evidence type="ECO:0008006" key="3">
    <source>
        <dbReference type="Google" id="ProtNLM"/>
    </source>
</evidence>
<name>A0A1B9IRI4_9TREE</name>
<dbReference type="EMBL" id="KI669462">
    <property type="protein sequence ID" value="OCF58156.1"/>
    <property type="molecule type" value="Genomic_DNA"/>
</dbReference>
<evidence type="ECO:0000313" key="2">
    <source>
        <dbReference type="Proteomes" id="UP000092583"/>
    </source>
</evidence>
<dbReference type="Proteomes" id="UP000092583">
    <property type="component" value="Unassembled WGS sequence"/>
</dbReference>
<gene>
    <name evidence="1" type="ORF">L486_04186</name>
</gene>
<reference evidence="1 2" key="1">
    <citation type="submission" date="2013-07" db="EMBL/GenBank/DDBJ databases">
        <title>The Genome Sequence of Kwoniella mangroviensis CBS10435.</title>
        <authorList>
            <consortium name="The Broad Institute Genome Sequencing Platform"/>
            <person name="Cuomo C."/>
            <person name="Litvintseva A."/>
            <person name="Chen Y."/>
            <person name="Heitman J."/>
            <person name="Sun S."/>
            <person name="Springer D."/>
            <person name="Dromer F."/>
            <person name="Young S.K."/>
            <person name="Zeng Q."/>
            <person name="Gargeya S."/>
            <person name="Fitzgerald M."/>
            <person name="Abouelleil A."/>
            <person name="Alvarado L."/>
            <person name="Berlin A.M."/>
            <person name="Chapman S.B."/>
            <person name="Dewar J."/>
            <person name="Goldberg J."/>
            <person name="Griggs A."/>
            <person name="Gujja S."/>
            <person name="Hansen M."/>
            <person name="Howarth C."/>
            <person name="Imamovic A."/>
            <person name="Larimer J."/>
            <person name="McCowan C."/>
            <person name="Murphy C."/>
            <person name="Pearson M."/>
            <person name="Priest M."/>
            <person name="Roberts A."/>
            <person name="Saif S."/>
            <person name="Shea T."/>
            <person name="Sykes S."/>
            <person name="Wortman J."/>
            <person name="Nusbaum C."/>
            <person name="Birren B."/>
        </authorList>
    </citation>
    <scope>NUCLEOTIDE SEQUENCE [LARGE SCALE GENOMIC DNA]</scope>
    <source>
        <strain evidence="1 2">CBS 10435</strain>
    </source>
</reference>
<reference evidence="2" key="2">
    <citation type="submission" date="2013-12" db="EMBL/GenBank/DDBJ databases">
        <title>Evolution of pathogenesis and genome organization in the Tremellales.</title>
        <authorList>
            <person name="Cuomo C."/>
            <person name="Litvintseva A."/>
            <person name="Heitman J."/>
            <person name="Chen Y."/>
            <person name="Sun S."/>
            <person name="Springer D."/>
            <person name="Dromer F."/>
            <person name="Young S."/>
            <person name="Zeng Q."/>
            <person name="Chapman S."/>
            <person name="Gujja S."/>
            <person name="Saif S."/>
            <person name="Birren B."/>
        </authorList>
    </citation>
    <scope>NUCLEOTIDE SEQUENCE [LARGE SCALE GENOMIC DNA]</scope>
    <source>
        <strain evidence="2">CBS 10435</strain>
    </source>
</reference>
<sequence length="367" mass="41342">MTGNPRVKSLSDLPLEIIHLTLNHLQQSHQLGTLASLQRAPKYHYDLTTPSLYKEIIVNEVELAQLILPVIFGKAIPVLCTKLTYSGLSMAQYLQSESSKLCKNLSYTEKITLIQSQFKGNCATPTEGIFSSDFGRAEEEEENVTESTTTFSRTTLFPQLKYVSLQLSKRINPLLEDITRILSLHCNPRSVCVKWMDTTDYEMNDIAGRTRAHGEDMLKLMLSFSSNPVNFVIHAAETDFPFTGMGRHESIRISYRSPFKESTIANQVEMDHLIGFCLNTGSVLSAQESFHIESARIVLPPGLDESVKHAIETVKSTAEQFSFDYSSVSNRNDFDITKSFKWIESIQWVYGEEAEKEPPCEVCGMSV</sequence>
<protein>
    <recommendedName>
        <fullName evidence="3">F-box domain-containing protein</fullName>
    </recommendedName>
</protein>
<organism evidence="1 2">
    <name type="scientific">Kwoniella mangroviensis CBS 10435</name>
    <dbReference type="NCBI Taxonomy" id="1331196"/>
    <lineage>
        <taxon>Eukaryota</taxon>
        <taxon>Fungi</taxon>
        <taxon>Dikarya</taxon>
        <taxon>Basidiomycota</taxon>
        <taxon>Agaricomycotina</taxon>
        <taxon>Tremellomycetes</taxon>
        <taxon>Tremellales</taxon>
        <taxon>Cryptococcaceae</taxon>
        <taxon>Kwoniella</taxon>
    </lineage>
</organism>
<accession>A0A1B9IRI4</accession>
<evidence type="ECO:0000313" key="1">
    <source>
        <dbReference type="EMBL" id="OCF58156.1"/>
    </source>
</evidence>
<dbReference type="AlphaFoldDB" id="A0A1B9IRI4"/>